<accession>A0A5C8PDG8</accession>
<dbReference type="Proteomes" id="UP000321638">
    <property type="component" value="Unassembled WGS sequence"/>
</dbReference>
<gene>
    <name evidence="1" type="ORF">FHP25_31140</name>
</gene>
<evidence type="ECO:0000313" key="2">
    <source>
        <dbReference type="Proteomes" id="UP000321638"/>
    </source>
</evidence>
<proteinExistence type="predicted"/>
<dbReference type="AlphaFoldDB" id="A0A5C8PDG8"/>
<reference evidence="1 2" key="1">
    <citation type="submission" date="2019-06" db="EMBL/GenBank/DDBJ databases">
        <title>New taxonomy in bacterial strain CC-CFT640, isolated from vineyard.</title>
        <authorList>
            <person name="Lin S.-Y."/>
            <person name="Tsai C.-F."/>
            <person name="Young C.-C."/>
        </authorList>
    </citation>
    <scope>NUCLEOTIDE SEQUENCE [LARGE SCALE GENOMIC DNA]</scope>
    <source>
        <strain evidence="1 2">CC-CFT640</strain>
    </source>
</reference>
<organism evidence="1 2">
    <name type="scientific">Vineibacter terrae</name>
    <dbReference type="NCBI Taxonomy" id="2586908"/>
    <lineage>
        <taxon>Bacteria</taxon>
        <taxon>Pseudomonadati</taxon>
        <taxon>Pseudomonadota</taxon>
        <taxon>Alphaproteobacteria</taxon>
        <taxon>Hyphomicrobiales</taxon>
        <taxon>Vineibacter</taxon>
    </lineage>
</organism>
<comment type="caution">
    <text evidence="1">The sequence shown here is derived from an EMBL/GenBank/DDBJ whole genome shotgun (WGS) entry which is preliminary data.</text>
</comment>
<protein>
    <submittedName>
        <fullName evidence="1">Uncharacterized protein</fullName>
    </submittedName>
</protein>
<dbReference type="OrthoDB" id="7107881at2"/>
<name>A0A5C8PDG8_9HYPH</name>
<dbReference type="EMBL" id="VDUZ01000047">
    <property type="protein sequence ID" value="TXL71172.1"/>
    <property type="molecule type" value="Genomic_DNA"/>
</dbReference>
<evidence type="ECO:0000313" key="1">
    <source>
        <dbReference type="EMBL" id="TXL71172.1"/>
    </source>
</evidence>
<keyword evidence="2" id="KW-1185">Reference proteome</keyword>
<sequence length="116" mass="13310">MTVPLAERYADRLLGVRIERTCIEHRFASASIKMYDKIGCILRIETTTNDVSFFKHDRHYLEHLPAIDDFAAGIRALDRLTKSRLVEDKNARRILGSLSASRPPRGFCEQEHLNAL</sequence>
<dbReference type="RefSeq" id="WP_147850909.1">
    <property type="nucleotide sequence ID" value="NZ_VDUZ01000047.1"/>
</dbReference>